<evidence type="ECO:0000313" key="1">
    <source>
        <dbReference type="EMBL" id="MBS9524529.1"/>
    </source>
</evidence>
<keyword evidence="2" id="KW-1185">Reference proteome</keyword>
<dbReference type="SUPFAM" id="SSF47384">
    <property type="entry name" value="Homodimeric domain of signal transducing histidine kinase"/>
    <property type="match status" value="1"/>
</dbReference>
<reference evidence="1 2" key="1">
    <citation type="submission" date="2021-05" db="EMBL/GenBank/DDBJ databases">
        <authorList>
            <person name="Zhang Z.D."/>
            <person name="Osman G."/>
        </authorList>
    </citation>
    <scope>NUCLEOTIDE SEQUENCE [LARGE SCALE GENOMIC DNA]</scope>
    <source>
        <strain evidence="1 2">KCTC 32217</strain>
    </source>
</reference>
<dbReference type="RefSeq" id="WP_213945384.1">
    <property type="nucleotide sequence ID" value="NZ_JAHCMY010000005.1"/>
</dbReference>
<sequence length="254" mass="29131">MKIDEFIYYKVQFEAINRLSVQLAAINEKIKIVEVLGQQLKYLFNFYSFEYLFIHGNEYNLYSISNQENNYTTGPISEDLLAMMGDGVYEVPSLNSVLDENGNIVEERKWLFNTGSNKSLITLKSVETNPFSIKSIPLVKLVHELISAKLLNLGLLAELGKKNGEITKLNREQEEVIRQRTSSLKQSNQKLKELIQFNSHEIREPLSRILSLTVVKGDVDSGTFDEVFWPELMTAVRDLDYSLKAVLEKVDEQV</sequence>
<dbReference type="GO" id="GO:0000155">
    <property type="term" value="F:phosphorelay sensor kinase activity"/>
    <property type="evidence" value="ECO:0007669"/>
    <property type="project" value="InterPro"/>
</dbReference>
<dbReference type="Gene3D" id="1.10.287.130">
    <property type="match status" value="1"/>
</dbReference>
<comment type="caution">
    <text evidence="1">The sequence shown here is derived from an EMBL/GenBank/DDBJ whole genome shotgun (WGS) entry which is preliminary data.</text>
</comment>
<evidence type="ECO:0008006" key="3">
    <source>
        <dbReference type="Google" id="ProtNLM"/>
    </source>
</evidence>
<dbReference type="InterPro" id="IPR036097">
    <property type="entry name" value="HisK_dim/P_sf"/>
</dbReference>
<name>A0AAP2CIX3_9BACT</name>
<dbReference type="Proteomes" id="UP001319104">
    <property type="component" value="Unassembled WGS sequence"/>
</dbReference>
<organism evidence="1 2">
    <name type="scientific">Litoribacter ruber</name>
    <dbReference type="NCBI Taxonomy" id="702568"/>
    <lineage>
        <taxon>Bacteria</taxon>
        <taxon>Pseudomonadati</taxon>
        <taxon>Bacteroidota</taxon>
        <taxon>Cytophagia</taxon>
        <taxon>Cytophagales</taxon>
        <taxon>Cyclobacteriaceae</taxon>
        <taxon>Litoribacter</taxon>
    </lineage>
</organism>
<proteinExistence type="predicted"/>
<protein>
    <recommendedName>
        <fullName evidence="3">Signal transduction histidine kinase dimerisation/phosphoacceptor domain-containing protein</fullName>
    </recommendedName>
</protein>
<dbReference type="AlphaFoldDB" id="A0AAP2CIX3"/>
<evidence type="ECO:0000313" key="2">
    <source>
        <dbReference type="Proteomes" id="UP001319104"/>
    </source>
</evidence>
<gene>
    <name evidence="1" type="ORF">KI659_10930</name>
</gene>
<dbReference type="EMBL" id="JAHCMY010000005">
    <property type="protein sequence ID" value="MBS9524529.1"/>
    <property type="molecule type" value="Genomic_DNA"/>
</dbReference>
<accession>A0AAP2CIX3</accession>